<dbReference type="EMBL" id="CP035758">
    <property type="protein sequence ID" value="QBD79247.1"/>
    <property type="molecule type" value="Genomic_DNA"/>
</dbReference>
<feature type="transmembrane region" description="Helical" evidence="2">
    <location>
        <begin position="118"/>
        <end position="143"/>
    </location>
</feature>
<dbReference type="Proteomes" id="UP000290365">
    <property type="component" value="Chromosome"/>
</dbReference>
<feature type="compositionally biased region" description="Polar residues" evidence="1">
    <location>
        <begin position="1"/>
        <end position="20"/>
    </location>
</feature>
<protein>
    <recommendedName>
        <fullName evidence="5">VCBS repeat-containing protein</fullName>
    </recommendedName>
</protein>
<keyword evidence="2" id="KW-0472">Membrane</keyword>
<evidence type="ECO:0000256" key="1">
    <source>
        <dbReference type="SAM" id="MobiDB-lite"/>
    </source>
</evidence>
<keyword evidence="2" id="KW-0812">Transmembrane</keyword>
<dbReference type="AlphaFoldDB" id="A0A4P6JUE2"/>
<reference evidence="3 4" key="1">
    <citation type="submission" date="2019-01" db="EMBL/GenBank/DDBJ databases">
        <title>Ktedonosporobacter rubrisoli SCAWS-G2.</title>
        <authorList>
            <person name="Huang Y."/>
            <person name="Yan B."/>
        </authorList>
    </citation>
    <scope>NUCLEOTIDE SEQUENCE [LARGE SCALE GENOMIC DNA]</scope>
    <source>
        <strain evidence="3 4">SCAWS-G2</strain>
    </source>
</reference>
<evidence type="ECO:0000256" key="2">
    <source>
        <dbReference type="SAM" id="Phobius"/>
    </source>
</evidence>
<evidence type="ECO:0000313" key="3">
    <source>
        <dbReference type="EMBL" id="QBD79247.1"/>
    </source>
</evidence>
<organism evidence="3 4">
    <name type="scientific">Ktedonosporobacter rubrisoli</name>
    <dbReference type="NCBI Taxonomy" id="2509675"/>
    <lineage>
        <taxon>Bacteria</taxon>
        <taxon>Bacillati</taxon>
        <taxon>Chloroflexota</taxon>
        <taxon>Ktedonobacteria</taxon>
        <taxon>Ktedonobacterales</taxon>
        <taxon>Ktedonosporobacteraceae</taxon>
        <taxon>Ktedonosporobacter</taxon>
    </lineage>
</organism>
<sequence length="260" mass="29616">MGQNSIRRSPQASLKQQHSSDIFDAEFDDMWPARMPSSTRRYRGDVKTEVGRSRPDVQPLTLSDTRSLPTRRKNAIPPRRTASIAKNQARKPQPVDTEEIFPKLNLRSLKNRSPRFHWLFYCGMALLVMMLGWVVLSMVTNWWQVTQDDWHYGRPRTFQTDAVVGHADSAQNPSHFIAINLNRHVEVIEFPGGDASKAKIYLGPVLLGQNQDLTVVTLSFKDVNGDGKPDMIVNVQDSRFIFINDNGAFRPERSGENLQI</sequence>
<accession>A0A4P6JUE2</accession>
<dbReference type="OrthoDB" id="149925at2"/>
<gene>
    <name evidence="3" type="ORF">EPA93_25990</name>
</gene>
<evidence type="ECO:0008006" key="5">
    <source>
        <dbReference type="Google" id="ProtNLM"/>
    </source>
</evidence>
<proteinExistence type="predicted"/>
<feature type="compositionally biased region" description="Basic and acidic residues" evidence="1">
    <location>
        <begin position="42"/>
        <end position="55"/>
    </location>
</feature>
<feature type="region of interest" description="Disordered" evidence="1">
    <location>
        <begin position="1"/>
        <end position="63"/>
    </location>
</feature>
<dbReference type="RefSeq" id="WP_129890300.1">
    <property type="nucleotide sequence ID" value="NZ_CP035758.1"/>
</dbReference>
<dbReference type="KEGG" id="kbs:EPA93_25990"/>
<keyword evidence="2" id="KW-1133">Transmembrane helix</keyword>
<name>A0A4P6JUE2_KTERU</name>
<keyword evidence="4" id="KW-1185">Reference proteome</keyword>
<evidence type="ECO:0000313" key="4">
    <source>
        <dbReference type="Proteomes" id="UP000290365"/>
    </source>
</evidence>